<dbReference type="STRING" id="931626.Awo_c12420"/>
<dbReference type="InterPro" id="IPR001203">
    <property type="entry name" value="OxRdtase_Ald_Fedxn_C"/>
</dbReference>
<keyword evidence="5 10" id="KW-0560">Oxidoreductase</keyword>
<dbReference type="Gene3D" id="1.10.569.10">
    <property type="entry name" value="Aldehyde Ferredoxin Oxidoreductase Protein, subunit A, domain 2"/>
    <property type="match status" value="1"/>
</dbReference>
<reference evidence="11" key="1">
    <citation type="submission" date="2011-07" db="EMBL/GenBank/DDBJ databases">
        <title>Complete genome sequence of Acetobacterium woodii.</title>
        <authorList>
            <person name="Poehlein A."/>
            <person name="Schmidt S."/>
            <person name="Kaster A.-K."/>
            <person name="Goenrich M."/>
            <person name="Vollmers J."/>
            <person name="Thuermer A."/>
            <person name="Gottschalk G."/>
            <person name="Thauer R.K."/>
            <person name="Daniel R."/>
            <person name="Mueller V."/>
        </authorList>
    </citation>
    <scope>NUCLEOTIDE SEQUENCE [LARGE SCALE GENOMIC DNA]</scope>
    <source>
        <strain evidence="11">ATCC 29683 / DSM 1030 / JCM 2381 / KCTC 1655 / WB1</strain>
    </source>
</reference>
<evidence type="ECO:0000313" key="11">
    <source>
        <dbReference type="Proteomes" id="UP000007177"/>
    </source>
</evidence>
<evidence type="ECO:0000256" key="6">
    <source>
        <dbReference type="ARBA" id="ARBA00023004"/>
    </source>
</evidence>
<keyword evidence="6" id="KW-0408">Iron</keyword>
<dbReference type="GO" id="GO:0051539">
    <property type="term" value="F:4 iron, 4 sulfur cluster binding"/>
    <property type="evidence" value="ECO:0007669"/>
    <property type="project" value="UniProtKB-KW"/>
</dbReference>
<dbReference type="InterPro" id="IPR013985">
    <property type="entry name" value="Ald_Fedxn_OxRdtase_dom3"/>
</dbReference>
<reference evidence="10 11" key="2">
    <citation type="journal article" date="2012" name="PLoS ONE">
        <title>An ancient pathway combining carbon dioxide fixation with the generation and utilization of a sodium ion gradient for ATP synthesis.</title>
        <authorList>
            <person name="Poehlein A."/>
            <person name="Schmidt S."/>
            <person name="Kaster A.K."/>
            <person name="Goenrich M."/>
            <person name="Vollmers J."/>
            <person name="Thurmer A."/>
            <person name="Bertsch J."/>
            <person name="Schuchmann K."/>
            <person name="Voigt B."/>
            <person name="Hecker M."/>
            <person name="Daniel R."/>
            <person name="Thauer R.K."/>
            <person name="Gottschalk G."/>
            <person name="Muller V."/>
        </authorList>
    </citation>
    <scope>NUCLEOTIDE SEQUENCE [LARGE SCALE GENOMIC DNA]</scope>
    <source>
        <strain evidence="11">ATCC 29683 / DSM 1030 / JCM 2381 / KCTC 1655 / WB1</strain>
    </source>
</reference>
<comment type="similarity">
    <text evidence="2">Belongs to the AOR/FOR family.</text>
</comment>
<accession>H6LDY3</accession>
<feature type="domain" description="Aldehyde ferredoxin oxidoreductase N-terminal" evidence="9">
    <location>
        <begin position="7"/>
        <end position="210"/>
    </location>
</feature>
<evidence type="ECO:0000313" key="10">
    <source>
        <dbReference type="EMBL" id="AFA48026.1"/>
    </source>
</evidence>
<evidence type="ECO:0000259" key="9">
    <source>
        <dbReference type="SMART" id="SM00790"/>
    </source>
</evidence>
<dbReference type="eggNOG" id="COG2414">
    <property type="taxonomic scope" value="Bacteria"/>
</dbReference>
<dbReference type="SUPFAM" id="SSF56228">
    <property type="entry name" value="Aldehyde ferredoxin oxidoreductase, N-terminal domain"/>
    <property type="match status" value="1"/>
</dbReference>
<dbReference type="PANTHER" id="PTHR30038:SF0">
    <property type="entry name" value="TUNGSTEN-CONTAINING ALDEHYDE FERREDOXIN OXIDOREDUCTASE"/>
    <property type="match status" value="1"/>
</dbReference>
<dbReference type="InterPro" id="IPR013983">
    <property type="entry name" value="Ald_Fedxn_OxRdtase_N"/>
</dbReference>
<keyword evidence="3" id="KW-0004">4Fe-4S</keyword>
<comment type="cofactor">
    <cofactor evidence="8">
        <name>tungstopterin</name>
        <dbReference type="ChEBI" id="CHEBI:30402"/>
    </cofactor>
</comment>
<dbReference type="Pfam" id="PF01314">
    <property type="entry name" value="AFOR_C"/>
    <property type="match status" value="1"/>
</dbReference>
<name>H6LDY3_ACEWD</name>
<dbReference type="InterPro" id="IPR036021">
    <property type="entry name" value="Tungsten_al_ferr_oxy-like_C"/>
</dbReference>
<dbReference type="SMART" id="SM00790">
    <property type="entry name" value="AFOR_N"/>
    <property type="match status" value="1"/>
</dbReference>
<dbReference type="HOGENOM" id="CLU_020364_1_0_9"/>
<dbReference type="PANTHER" id="PTHR30038">
    <property type="entry name" value="ALDEHYDE FERREDOXIN OXIDOREDUCTASE"/>
    <property type="match status" value="1"/>
</dbReference>
<evidence type="ECO:0000256" key="2">
    <source>
        <dbReference type="ARBA" id="ARBA00011032"/>
    </source>
</evidence>
<dbReference type="Gene3D" id="3.60.9.10">
    <property type="entry name" value="Aldehyde ferredoxin oxidoreductase, N-terminal domain"/>
    <property type="match status" value="1"/>
</dbReference>
<evidence type="ECO:0000256" key="1">
    <source>
        <dbReference type="ARBA" id="ARBA00001966"/>
    </source>
</evidence>
<dbReference type="AlphaFoldDB" id="H6LDY3"/>
<keyword evidence="11" id="KW-1185">Reference proteome</keyword>
<dbReference type="KEGG" id="awo:Awo_c12420"/>
<evidence type="ECO:0000256" key="3">
    <source>
        <dbReference type="ARBA" id="ARBA00022485"/>
    </source>
</evidence>
<comment type="cofactor">
    <cofactor evidence="1">
        <name>[4Fe-4S] cluster</name>
        <dbReference type="ChEBI" id="CHEBI:49883"/>
    </cofactor>
</comment>
<dbReference type="EC" id="1.2.7.5" evidence="10"/>
<dbReference type="SUPFAM" id="SSF48310">
    <property type="entry name" value="Aldehyde ferredoxin oxidoreductase, C-terminal domains"/>
    <property type="match status" value="1"/>
</dbReference>
<dbReference type="GO" id="GO:0046872">
    <property type="term" value="F:metal ion binding"/>
    <property type="evidence" value="ECO:0007669"/>
    <property type="project" value="UniProtKB-KW"/>
</dbReference>
<organism evidence="10 11">
    <name type="scientific">Acetobacterium woodii (strain ATCC 29683 / DSM 1030 / JCM 2381 / KCTC 1655 / WB1)</name>
    <dbReference type="NCBI Taxonomy" id="931626"/>
    <lineage>
        <taxon>Bacteria</taxon>
        <taxon>Bacillati</taxon>
        <taxon>Bacillota</taxon>
        <taxon>Clostridia</taxon>
        <taxon>Eubacteriales</taxon>
        <taxon>Eubacteriaceae</taxon>
        <taxon>Acetobacterium</taxon>
    </lineage>
</organism>
<dbReference type="InterPro" id="IPR036503">
    <property type="entry name" value="Ald_Fedxn_OxRdtase_N_sf"/>
</dbReference>
<dbReference type="Pfam" id="PF02730">
    <property type="entry name" value="AFOR_N"/>
    <property type="match status" value="1"/>
</dbReference>
<evidence type="ECO:0000256" key="8">
    <source>
        <dbReference type="ARBA" id="ARBA00049934"/>
    </source>
</evidence>
<keyword evidence="4" id="KW-0479">Metal-binding</keyword>
<evidence type="ECO:0000256" key="5">
    <source>
        <dbReference type="ARBA" id="ARBA00023002"/>
    </source>
</evidence>
<dbReference type="RefSeq" id="WP_014355629.1">
    <property type="nucleotide sequence ID" value="NC_016894.1"/>
</dbReference>
<evidence type="ECO:0000256" key="7">
    <source>
        <dbReference type="ARBA" id="ARBA00023014"/>
    </source>
</evidence>
<evidence type="ECO:0000256" key="4">
    <source>
        <dbReference type="ARBA" id="ARBA00022723"/>
    </source>
</evidence>
<dbReference type="GO" id="GO:0033726">
    <property type="term" value="F:aldehyde ferredoxin oxidoreductase activity"/>
    <property type="evidence" value="ECO:0007669"/>
    <property type="project" value="UniProtKB-EC"/>
</dbReference>
<dbReference type="Proteomes" id="UP000007177">
    <property type="component" value="Chromosome"/>
</dbReference>
<dbReference type="InterPro" id="IPR051919">
    <property type="entry name" value="W-dependent_AOR"/>
</dbReference>
<gene>
    <name evidence="10" type="primary">for</name>
    <name evidence="10" type="ordered locus">Awo_c12420</name>
</gene>
<dbReference type="InterPro" id="IPR013984">
    <property type="entry name" value="Ald_Fedxn_OxRdtase_dom2"/>
</dbReference>
<dbReference type="GO" id="GO:0009055">
    <property type="term" value="F:electron transfer activity"/>
    <property type="evidence" value="ECO:0007669"/>
    <property type="project" value="InterPro"/>
</dbReference>
<proteinExistence type="inferred from homology"/>
<dbReference type="Gene3D" id="1.10.599.10">
    <property type="entry name" value="Aldehyde Ferredoxin Oxidoreductase Protein, subunit A, domain 3"/>
    <property type="match status" value="1"/>
</dbReference>
<keyword evidence="7" id="KW-0411">Iron-sulfur</keyword>
<sequence length="683" mass="76793">MDKLYGYVGKIARINLTDSTVEEINTSDYVPKYIGGRSVCNKIFWDEVGPGVEAFDPENKIIYMTGPTTATGIPTGGRSVMTGISPNSFPEQYSWSGIGGWFGAEVKFAGYDGLIIEGKAEEPTYLYIEDGQIQFLSAKNLWGKLVHDSQNKLAEIHGKSVNSIVIGPAGENLMRNASITTSNDNVAAKSGFGAVFGSKNLKAITVKGSGEVIPASVEKVLELRNKMAAPLMKPLPVKHEPGHSIGPANFAEAKGGFNKAYVACSHGCNQHCNMLMLDMKSAFKEEKVNHVEKCVSVFAFGFEEDVPYGGPGDTFATKLNHTLACKMIPREVGPPDESDPHFKEMFNFQRGDKLDFWKPDFDKGSVINDLCNEYGVDKWDVIIWLLTWLAMGKKEGVFDDIDFGMEIDVESEEFVKYMMDMIVYRKGYYGDLLAEGMARAIRTLGKEKFGDTIYQGRFSQMMPGTRLDLPISLESAWGHCVHWQGRGFEASMEKPAWVATNLHQMNSTRDTQTIAHHHDYFENYLELKDDPCRSPLTARAVIMGENKAEIKDSVTCCDWQSPDLFWTDMEAQMFEAATGFKMTEKELDEAAERSKLLFRAIIIRNYGRDRKMEVDAIFPIMQYPDPWGKTVTWDEWNDLVDIYYQERGWDKTTGWPTREVYTKYGLSFVADELEKIGKLPNLS</sequence>
<dbReference type="EMBL" id="CP002987">
    <property type="protein sequence ID" value="AFA48026.1"/>
    <property type="molecule type" value="Genomic_DNA"/>
</dbReference>
<protein>
    <submittedName>
        <fullName evidence="10">Tungsten-containing formaldehyde ferredoxin oxidoreductase For</fullName>
        <ecNumber evidence="10">1.2.7.5</ecNumber>
    </submittedName>
</protein>